<sequence>MYIIIYIIANCFCFVNETGLLAQKVQKTPAVISDRRSFYI</sequence>
<gene>
    <name evidence="1" type="ORF">BACPEC_02315</name>
</gene>
<organism evidence="1 2">
    <name type="scientific">[Bacteroides] pectinophilus ATCC 43243</name>
    <dbReference type="NCBI Taxonomy" id="483218"/>
    <lineage>
        <taxon>Bacteria</taxon>
        <taxon>Bacillati</taxon>
        <taxon>Bacillota</taxon>
        <taxon>Clostridia</taxon>
        <taxon>Eubacteriales</taxon>
    </lineage>
</organism>
<proteinExistence type="predicted"/>
<reference evidence="1 2" key="2">
    <citation type="submission" date="2008-11" db="EMBL/GenBank/DDBJ databases">
        <authorList>
            <person name="Fulton L."/>
            <person name="Clifton S."/>
            <person name="Fulton B."/>
            <person name="Xu J."/>
            <person name="Minx P."/>
            <person name="Pepin K.H."/>
            <person name="Johnson M."/>
            <person name="Bhonagiri V."/>
            <person name="Nash W.E."/>
            <person name="Mardis E.R."/>
            <person name="Wilson R.K."/>
        </authorList>
    </citation>
    <scope>NUCLEOTIDE SEQUENCE [LARGE SCALE GENOMIC DNA]</scope>
    <source>
        <strain evidence="1 2">ATCC 43243</strain>
    </source>
</reference>
<evidence type="ECO:0000313" key="2">
    <source>
        <dbReference type="Proteomes" id="UP000003136"/>
    </source>
</evidence>
<dbReference type="HOGENOM" id="CLU_3285125_0_0_9"/>
<keyword evidence="2" id="KW-1185">Reference proteome</keyword>
<dbReference type="AlphaFoldDB" id="B7AUB7"/>
<protein>
    <submittedName>
        <fullName evidence="1">Uncharacterized protein</fullName>
    </submittedName>
</protein>
<evidence type="ECO:0000313" key="1">
    <source>
        <dbReference type="EMBL" id="EEC55808.1"/>
    </source>
</evidence>
<name>B7AUB7_9FIRM</name>
<reference evidence="1 2" key="1">
    <citation type="submission" date="2008-11" db="EMBL/GenBank/DDBJ databases">
        <title>Draft genome sequence of Bacteroides pectinophilus (ATCC 43243).</title>
        <authorList>
            <person name="Sudarsanam P."/>
            <person name="Ley R."/>
            <person name="Guruge J."/>
            <person name="Turnbaugh P.J."/>
            <person name="Mahowald M."/>
            <person name="Liep D."/>
            <person name="Gordon J."/>
        </authorList>
    </citation>
    <scope>NUCLEOTIDE SEQUENCE [LARGE SCALE GENOMIC DNA]</scope>
    <source>
        <strain evidence="1 2">ATCC 43243</strain>
    </source>
</reference>
<dbReference type="STRING" id="483218.BACPEC_02315"/>
<comment type="caution">
    <text evidence="1">The sequence shown here is derived from an EMBL/GenBank/DDBJ whole genome shotgun (WGS) entry which is preliminary data.</text>
</comment>
<dbReference type="Proteomes" id="UP000003136">
    <property type="component" value="Unassembled WGS sequence"/>
</dbReference>
<dbReference type="EMBL" id="ABVQ01000037">
    <property type="protein sequence ID" value="EEC55808.1"/>
    <property type="molecule type" value="Genomic_DNA"/>
</dbReference>
<accession>B7AUB7</accession>